<comment type="similarity">
    <text evidence="1">Belongs to the glycosyl hydrolase 3 family.</text>
</comment>
<accession>A0A5J4RDG3</accession>
<dbReference type="FunFam" id="2.60.40.10:FF:000495">
    <property type="entry name" value="Periplasmic beta-glucosidase"/>
    <property type="match status" value="1"/>
</dbReference>
<comment type="caution">
    <text evidence="5">The sequence shown here is derived from an EMBL/GenBank/DDBJ whole genome shotgun (WGS) entry which is preliminary data.</text>
</comment>
<dbReference type="PANTHER" id="PTHR42721">
    <property type="entry name" value="SUGAR HYDROLASE-RELATED"/>
    <property type="match status" value="1"/>
</dbReference>
<dbReference type="InterPro" id="IPR044993">
    <property type="entry name" value="BXL"/>
</dbReference>
<sequence>MNTRRITIAALSLLVLVQSATFAQKKGVTSVSASVNANQGALLLDNNSQTAWELEGKDLQNNQFLVFTLLNPGDVKEIQLEAKGISKEEIQKSVSIFITYDPMNLGEAVKYNIQGNQKFFLTFPPKYGAHVQVTIKGNTLKKPVAISEIAFVYAENASKKQVIETAQPWMNATLPVGERVELLLVAMTPSDKMELIREGWGIPGIPHLGIPDIKKVEAVHGFSYGSGATIFPQAIGMGATWNKRLVENVAKTIGDETLSAGAIQAWSPVLDVAQDARWGRCEETFGEDPILVSQIGGAWIKGYQSLGLMTTPKHFAIHGAPLGGRDSHDIGLSEREIREVHLVPFRHVIREYNCQSIMMAYSDYLGVPIAKSQELLKGILREEWGFNGFIVSDCGAIGNLTARKHYTAVDYIDAANQALAAGIATNCGDVYNNKEVIAAANRGELDMENLDNACRTMLSTMFRKGLFENNPSKSLDWNKKYTGWQSPEHKEMARESARQSIVLLKNKADILPLSKTVKAIAVIGPGADDLQLGDYTGKQAKEQLKSVLTGIKEAVSSQTKVTYEKGCDFFYTENTQIEKAVKAAQQADIAVLVLGDCSNSESSENMKKTSGENHDFATLVLPGDQQRLLEAVCATGKPIILILQAGRPYNLSYAAEHCQGILVNWLPGQEGGYATADVLFGEYNPAGRLPMTFPRHVGQVPDYYNFKTSGRRYEYSDMEYYPLFPFGYGLSYTKFKYANLQNRVNEDGTLTVQAEVTNTGNKAGDEVVQLYVTDMYASAKTRVMELKDFERITLAPGETKKVSFTLTPYQLSLLNDQMDRVVEPGEFRINVGGKSPSYRAGDRIKDSVTYGSESEGITGKAEYPKAYAADFTLTYSGIEENLIYNKKRAVVKVKNTGNIMDTGKAQLFVNGAQTGEVHHYELNAGEEKTITFDLDKNEIINELTFTIKYKSITIKP</sequence>
<keyword evidence="5" id="KW-0326">Glycosidase</keyword>
<dbReference type="GO" id="GO:0008422">
    <property type="term" value="F:beta-glucosidase activity"/>
    <property type="evidence" value="ECO:0007669"/>
    <property type="project" value="UniProtKB-EC"/>
</dbReference>
<dbReference type="InterPro" id="IPR026891">
    <property type="entry name" value="Fn3-like"/>
</dbReference>
<dbReference type="EC" id="3.2.1.21" evidence="5"/>
<evidence type="ECO:0000256" key="2">
    <source>
        <dbReference type="ARBA" id="ARBA00022729"/>
    </source>
</evidence>
<evidence type="ECO:0000313" key="5">
    <source>
        <dbReference type="EMBL" id="KAA6330911.1"/>
    </source>
</evidence>
<dbReference type="Pfam" id="PF00933">
    <property type="entry name" value="Glyco_hydro_3"/>
    <property type="match status" value="1"/>
</dbReference>
<dbReference type="InterPro" id="IPR008979">
    <property type="entry name" value="Galactose-bd-like_sf"/>
</dbReference>
<dbReference type="SUPFAM" id="SSF49785">
    <property type="entry name" value="Galactose-binding domain-like"/>
    <property type="match status" value="1"/>
</dbReference>
<dbReference type="Pfam" id="PF14310">
    <property type="entry name" value="Fn3-like"/>
    <property type="match status" value="1"/>
</dbReference>
<dbReference type="Pfam" id="PF01915">
    <property type="entry name" value="Glyco_hydro_3_C"/>
    <property type="match status" value="1"/>
</dbReference>
<dbReference type="Gene3D" id="2.60.120.260">
    <property type="entry name" value="Galactose-binding domain-like"/>
    <property type="match status" value="1"/>
</dbReference>
<dbReference type="GO" id="GO:0046556">
    <property type="term" value="F:alpha-L-arabinofuranosidase activity"/>
    <property type="evidence" value="ECO:0007669"/>
    <property type="project" value="TreeGrafter"/>
</dbReference>
<dbReference type="InterPro" id="IPR001764">
    <property type="entry name" value="Glyco_hydro_3_N"/>
</dbReference>
<feature type="domain" description="Fibronectin type III-like" evidence="4">
    <location>
        <begin position="766"/>
        <end position="835"/>
    </location>
</feature>
<dbReference type="PRINTS" id="PR00133">
    <property type="entry name" value="GLHYDRLASE3"/>
</dbReference>
<evidence type="ECO:0000256" key="1">
    <source>
        <dbReference type="ARBA" id="ARBA00005336"/>
    </source>
</evidence>
<reference evidence="5" key="1">
    <citation type="submission" date="2019-03" db="EMBL/GenBank/DDBJ databases">
        <title>Single cell metagenomics reveals metabolic interactions within the superorganism composed of flagellate Streblomastix strix and complex community of Bacteroidetes bacteria on its surface.</title>
        <authorList>
            <person name="Treitli S.C."/>
            <person name="Kolisko M."/>
            <person name="Husnik F."/>
            <person name="Keeling P."/>
            <person name="Hampl V."/>
        </authorList>
    </citation>
    <scope>NUCLEOTIDE SEQUENCE</scope>
    <source>
        <strain evidence="5">STM</strain>
    </source>
</reference>
<dbReference type="Gene3D" id="2.60.40.10">
    <property type="entry name" value="Immunoglobulins"/>
    <property type="match status" value="1"/>
</dbReference>
<proteinExistence type="inferred from homology"/>
<dbReference type="InterPro" id="IPR036881">
    <property type="entry name" value="Glyco_hydro_3_C_sf"/>
</dbReference>
<dbReference type="Gene3D" id="3.20.20.300">
    <property type="entry name" value="Glycoside hydrolase, family 3, N-terminal domain"/>
    <property type="match status" value="1"/>
</dbReference>
<dbReference type="SUPFAM" id="SSF51445">
    <property type="entry name" value="(Trans)glycosidases"/>
    <property type="match status" value="1"/>
</dbReference>
<dbReference type="SUPFAM" id="SSF52279">
    <property type="entry name" value="Beta-D-glucan exohydrolase, C-terminal domain"/>
    <property type="match status" value="1"/>
</dbReference>
<dbReference type="GO" id="GO:0031222">
    <property type="term" value="P:arabinan catabolic process"/>
    <property type="evidence" value="ECO:0007669"/>
    <property type="project" value="TreeGrafter"/>
</dbReference>
<dbReference type="InterPro" id="IPR002772">
    <property type="entry name" value="Glyco_hydro_3_C"/>
</dbReference>
<dbReference type="PANTHER" id="PTHR42721:SF3">
    <property type="entry name" value="BETA-D-XYLOSIDASE 5-RELATED"/>
    <property type="match status" value="1"/>
</dbReference>
<dbReference type="AlphaFoldDB" id="A0A5J4RDG3"/>
<dbReference type="InterPro" id="IPR036962">
    <property type="entry name" value="Glyco_hydro_3_N_sf"/>
</dbReference>
<evidence type="ECO:0000259" key="4">
    <source>
        <dbReference type="SMART" id="SM01217"/>
    </source>
</evidence>
<gene>
    <name evidence="5" type="ORF">EZS27_020436</name>
</gene>
<keyword evidence="2" id="KW-0732">Signal</keyword>
<dbReference type="GO" id="GO:0009044">
    <property type="term" value="F:xylan 1,4-beta-xylosidase activity"/>
    <property type="evidence" value="ECO:0007669"/>
    <property type="project" value="InterPro"/>
</dbReference>
<dbReference type="InterPro" id="IPR013783">
    <property type="entry name" value="Ig-like_fold"/>
</dbReference>
<dbReference type="EMBL" id="SNRY01001441">
    <property type="protein sequence ID" value="KAA6330911.1"/>
    <property type="molecule type" value="Genomic_DNA"/>
</dbReference>
<dbReference type="SMART" id="SM01217">
    <property type="entry name" value="Fn3_like"/>
    <property type="match status" value="1"/>
</dbReference>
<dbReference type="FunFam" id="3.40.50.1700:FF:000009">
    <property type="entry name" value="Periplasmic beta-glucosidase"/>
    <property type="match status" value="1"/>
</dbReference>
<dbReference type="InterPro" id="IPR017853">
    <property type="entry name" value="GH"/>
</dbReference>
<protein>
    <submittedName>
        <fullName evidence="5">Beta-glucosidase</fullName>
        <ecNumber evidence="5">3.2.1.21</ecNumber>
    </submittedName>
</protein>
<keyword evidence="3 5" id="KW-0378">Hydrolase</keyword>
<dbReference type="Gene3D" id="3.40.50.1700">
    <property type="entry name" value="Glycoside hydrolase family 3 C-terminal domain"/>
    <property type="match status" value="1"/>
</dbReference>
<organism evidence="5">
    <name type="scientific">termite gut metagenome</name>
    <dbReference type="NCBI Taxonomy" id="433724"/>
    <lineage>
        <taxon>unclassified sequences</taxon>
        <taxon>metagenomes</taxon>
        <taxon>organismal metagenomes</taxon>
    </lineage>
</organism>
<name>A0A5J4RDG3_9ZZZZ</name>
<dbReference type="GO" id="GO:0045493">
    <property type="term" value="P:xylan catabolic process"/>
    <property type="evidence" value="ECO:0007669"/>
    <property type="project" value="InterPro"/>
</dbReference>
<evidence type="ECO:0000256" key="3">
    <source>
        <dbReference type="ARBA" id="ARBA00022801"/>
    </source>
</evidence>